<dbReference type="AlphaFoldDB" id="A0A1I8AZV2"/>
<evidence type="ECO:0000313" key="1">
    <source>
        <dbReference type="Proteomes" id="UP000095281"/>
    </source>
</evidence>
<proteinExistence type="predicted"/>
<name>A0A1I8AZV2_MELHA</name>
<keyword evidence="1" id="KW-1185">Reference proteome</keyword>
<organism evidence="1 2">
    <name type="scientific">Meloidogyne hapla</name>
    <name type="common">Root-knot nematode worm</name>
    <dbReference type="NCBI Taxonomy" id="6305"/>
    <lineage>
        <taxon>Eukaryota</taxon>
        <taxon>Metazoa</taxon>
        <taxon>Ecdysozoa</taxon>
        <taxon>Nematoda</taxon>
        <taxon>Chromadorea</taxon>
        <taxon>Rhabditida</taxon>
        <taxon>Tylenchina</taxon>
        <taxon>Tylenchomorpha</taxon>
        <taxon>Tylenchoidea</taxon>
        <taxon>Meloidogynidae</taxon>
        <taxon>Meloidogyninae</taxon>
        <taxon>Meloidogyne</taxon>
    </lineage>
</organism>
<protein>
    <submittedName>
        <fullName evidence="2">Uncharacterized protein</fullName>
    </submittedName>
</protein>
<accession>A0A1I8AZV2</accession>
<dbReference type="Proteomes" id="UP000095281">
    <property type="component" value="Unplaced"/>
</dbReference>
<evidence type="ECO:0000313" key="2">
    <source>
        <dbReference type="WBParaSite" id="MhA1_Contig1106.frz3.gene1"/>
    </source>
</evidence>
<sequence>MSEELTINAIIWSYINKINKIFDNFDDLEGFEEIKEEWDDLSKNNDELIENEKRLCQIYLFIYKNKNYLIKNNLEINEEHRKEGCCENKEFPNNFKNIIKIIEEIKNDGVKLTCSNLVRMIINQEVNRRLNLTSIKFDYINSLIINDEDFRQFLCDAQNDKILVIKTKIIEFIEINYLDELELIHPDVLKIHIIHPYSRAYYYQIITENTKGSLKSINAEIRLASPYLLYLITLLENKKQGYLDKRSIIFIEKFNWLRQILFDNKSFKLISKLGICLIQNFIEVAYPKEEINEKVLIENWEGEECEDENKIEEKFLEQRKILKELHQVFAENSFEALKEITKMPGAKSRLEILFPDILMNPLLEDEDCEFLFLLFLLLQI</sequence>
<dbReference type="WBParaSite" id="MhA1_Contig1106.frz3.gene1">
    <property type="protein sequence ID" value="MhA1_Contig1106.frz3.gene1"/>
    <property type="gene ID" value="MhA1_Contig1106.frz3.gene1"/>
</dbReference>
<reference evidence="2" key="1">
    <citation type="submission" date="2016-11" db="UniProtKB">
        <authorList>
            <consortium name="WormBaseParasite"/>
        </authorList>
    </citation>
    <scope>IDENTIFICATION</scope>
</reference>